<dbReference type="Gene3D" id="2.40.50.140">
    <property type="entry name" value="Nucleic acid-binding proteins"/>
    <property type="match status" value="1"/>
</dbReference>
<dbReference type="Proteomes" id="UP000597444">
    <property type="component" value="Unassembled WGS sequence"/>
</dbReference>
<dbReference type="InterPro" id="IPR041931">
    <property type="entry name" value="DNA_pol3_alpha_thumb_dom"/>
</dbReference>
<dbReference type="Pfam" id="PF01336">
    <property type="entry name" value="tRNA_anti-codon"/>
    <property type="match status" value="1"/>
</dbReference>
<evidence type="ECO:0000256" key="1">
    <source>
        <dbReference type="ARBA" id="ARBA00004496"/>
    </source>
</evidence>
<evidence type="ECO:0000256" key="3">
    <source>
        <dbReference type="ARBA" id="ARBA00012417"/>
    </source>
</evidence>
<dbReference type="Pfam" id="PF17657">
    <property type="entry name" value="DNA_pol3_finger"/>
    <property type="match status" value="1"/>
</dbReference>
<evidence type="ECO:0000256" key="5">
    <source>
        <dbReference type="ARBA" id="ARBA00022679"/>
    </source>
</evidence>
<dbReference type="NCBIfam" id="NF005298">
    <property type="entry name" value="PRK06826.1"/>
    <property type="match status" value="1"/>
</dbReference>
<dbReference type="Gene3D" id="1.10.150.870">
    <property type="match status" value="1"/>
</dbReference>
<sequence>MGADFAHLHVHTEYSLLDGFSRTKKLVDQAKAKGMKHLAITDHGAMYGAVEFYKACKAGGINPVIGIEAYLTEDMYDHSKRFSDDYHHLLLLAKNNTGYYNLMKLTTIAHTEGWHLRPRVDKKVLQKYAEGLIVTSSCLSGEIPKMLLKEQQEEAYKTARWYQDVFGPENFYLEIQEHHGIFDDGQPSPQGKLNQMLYQMHKDLQIPMVATNDLHYVDAHDSGSHDVLLCVQTGKQLDTPKRMRFDSQEYYLKSPEEMLRLFPDLPEALTNSVRIAEQCSVDPLAYKAKLPTYTIPAGFESQEQFLYSLCQKGIDERFGGMTDQIKHQLDYEFNMIADKGFVPYFLIEWDFVNYARSNGIRCSARGSAAGSILAYSLGITNVDPLRYQLPFERFFNTERADMPDIDMDFPDDRREEVIEYVAHKYGEDCVAQMVTFNTMAAKAAVKDVARVMGQQDLGDRITRMIPTGPKVTLQGSLDSVRELSTLYTNDKAAQEIIDQALKLEGSVRTTGVHAAGVIVANEALEHFVPLQLRDVKDASKGRITQYEQKHLEELGLIKFDFLGLSNLTILDNAVKFIKAARGEDVVLEKVPLDPIGDPEQDRKREKSFELLASGETTGIFQLEGPKMREYIKQLRPTRVEDVMAMIALYRPGPMDSIPDFIAAKHGKKKITYLDPRLSEWLEESYGIIVYQDQVLFIAVNMAGFSWGKVNKFRKALSKKIMHEVEGYKADFIKGCVANGMKQKDAEDLFTLVLPFGGYGFNKAHAASYAVVAFYTAYLKANYTAEFMAATMTTEASDAKKVANAIAECKRMDVEVFGPDVNKSERGFTVQDGGVRFGLVAIKGIGDGPIGEIVRARQEGGPFTSLGDFCTRVDPKFVGKGAIETLIKAGALDSLADGKRHLLLASVERAMQFGKSERAAKASGLMSLFGDVEEVSSIIGFSLSEAKELSRKQLLEWEKELIGLYISKHPLAYLSDAFAEKVSHTTAEITEEQDKQKVKVAGIIREARRLTTKKGDTMCVVQLEDMYGTIGVTIFPKTYEDTAELWVEDTVVIVRGEVQVRRDEPGILCNGVERLKQVEEEMNRKRYLVWLRLQLSGTDELAVSNDIMKVQDVYRCIDQRPGRDHFEMFVANGEWEARLVPANNTMHYDQAVHLKLEELLGKGAVEITVLDN</sequence>
<evidence type="ECO:0000259" key="10">
    <source>
        <dbReference type="SMART" id="SM00481"/>
    </source>
</evidence>
<name>A0A8J3IMQ5_9CHLR</name>
<dbReference type="CDD" id="cd12113">
    <property type="entry name" value="PHP_PolIIIA_DnaE3"/>
    <property type="match status" value="1"/>
</dbReference>
<dbReference type="EC" id="2.7.7.7" evidence="3"/>
<dbReference type="CDD" id="cd04485">
    <property type="entry name" value="DnaE_OBF"/>
    <property type="match status" value="1"/>
</dbReference>
<dbReference type="PANTHER" id="PTHR32294:SF0">
    <property type="entry name" value="DNA POLYMERASE III SUBUNIT ALPHA"/>
    <property type="match status" value="1"/>
</dbReference>
<dbReference type="GO" id="GO:0005737">
    <property type="term" value="C:cytoplasm"/>
    <property type="evidence" value="ECO:0007669"/>
    <property type="project" value="UniProtKB-SubCell"/>
</dbReference>
<dbReference type="GO" id="GO:0006260">
    <property type="term" value="P:DNA replication"/>
    <property type="evidence" value="ECO:0007669"/>
    <property type="project" value="UniProtKB-KW"/>
</dbReference>
<dbReference type="InterPro" id="IPR012340">
    <property type="entry name" value="NA-bd_OB-fold"/>
</dbReference>
<evidence type="ECO:0000256" key="6">
    <source>
        <dbReference type="ARBA" id="ARBA00022695"/>
    </source>
</evidence>
<proteinExistence type="inferred from homology"/>
<keyword evidence="6" id="KW-0548">Nucleotidyltransferase</keyword>
<dbReference type="EMBL" id="BNJK01000001">
    <property type="protein sequence ID" value="GHO93957.1"/>
    <property type="molecule type" value="Genomic_DNA"/>
</dbReference>
<evidence type="ECO:0000256" key="8">
    <source>
        <dbReference type="ARBA" id="ARBA00022932"/>
    </source>
</evidence>
<evidence type="ECO:0000313" key="11">
    <source>
        <dbReference type="EMBL" id="GHO93957.1"/>
    </source>
</evidence>
<comment type="catalytic activity">
    <reaction evidence="9">
        <text>DNA(n) + a 2'-deoxyribonucleoside 5'-triphosphate = DNA(n+1) + diphosphate</text>
        <dbReference type="Rhea" id="RHEA:22508"/>
        <dbReference type="Rhea" id="RHEA-COMP:17339"/>
        <dbReference type="Rhea" id="RHEA-COMP:17340"/>
        <dbReference type="ChEBI" id="CHEBI:33019"/>
        <dbReference type="ChEBI" id="CHEBI:61560"/>
        <dbReference type="ChEBI" id="CHEBI:173112"/>
        <dbReference type="EC" id="2.7.7.7"/>
    </reaction>
</comment>
<dbReference type="InterPro" id="IPR029460">
    <property type="entry name" value="DNAPol_HHH"/>
</dbReference>
<reference evidence="11" key="1">
    <citation type="submission" date="2020-10" db="EMBL/GenBank/DDBJ databases">
        <title>Taxonomic study of unclassified bacteria belonging to the class Ktedonobacteria.</title>
        <authorList>
            <person name="Yabe S."/>
            <person name="Wang C.M."/>
            <person name="Zheng Y."/>
            <person name="Sakai Y."/>
            <person name="Cavaletti L."/>
            <person name="Monciardini P."/>
            <person name="Donadio S."/>
        </authorList>
    </citation>
    <scope>NUCLEOTIDE SEQUENCE</scope>
    <source>
        <strain evidence="11">ID150040</strain>
    </source>
</reference>
<dbReference type="PANTHER" id="PTHR32294">
    <property type="entry name" value="DNA POLYMERASE III SUBUNIT ALPHA"/>
    <property type="match status" value="1"/>
</dbReference>
<dbReference type="InterPro" id="IPR011708">
    <property type="entry name" value="DNA_pol3_alpha_NTPase_dom"/>
</dbReference>
<evidence type="ECO:0000256" key="7">
    <source>
        <dbReference type="ARBA" id="ARBA00022705"/>
    </source>
</evidence>
<dbReference type="Pfam" id="PF14579">
    <property type="entry name" value="HHH_6"/>
    <property type="match status" value="1"/>
</dbReference>
<dbReference type="SMART" id="SM00481">
    <property type="entry name" value="POLIIIAc"/>
    <property type="match status" value="1"/>
</dbReference>
<dbReference type="InterPro" id="IPR003141">
    <property type="entry name" value="Pol/His_phosphatase_N"/>
</dbReference>
<comment type="subcellular location">
    <subcellularLocation>
        <location evidence="1">Cytoplasm</location>
    </subcellularLocation>
</comment>
<dbReference type="Gene3D" id="1.10.10.1600">
    <property type="entry name" value="Bacterial DNA polymerase III alpha subunit, thumb domain"/>
    <property type="match status" value="1"/>
</dbReference>
<keyword evidence="7" id="KW-0235">DNA replication</keyword>
<dbReference type="InterPro" id="IPR004013">
    <property type="entry name" value="PHP_dom"/>
</dbReference>
<dbReference type="Gene3D" id="3.20.20.140">
    <property type="entry name" value="Metal-dependent hydrolases"/>
    <property type="match status" value="1"/>
</dbReference>
<keyword evidence="12" id="KW-1185">Reference proteome</keyword>
<dbReference type="NCBIfam" id="TIGR00594">
    <property type="entry name" value="polc"/>
    <property type="match status" value="1"/>
</dbReference>
<gene>
    <name evidence="11" type="ORF">KSF_040050</name>
</gene>
<dbReference type="NCBIfam" id="NF004226">
    <property type="entry name" value="PRK05673.1"/>
    <property type="match status" value="1"/>
</dbReference>
<dbReference type="AlphaFoldDB" id="A0A8J3IMQ5"/>
<feature type="domain" description="Polymerase/histidinol phosphatase N-terminal" evidence="10">
    <location>
        <begin position="6"/>
        <end position="73"/>
    </location>
</feature>
<dbReference type="RefSeq" id="WP_220204720.1">
    <property type="nucleotide sequence ID" value="NZ_BNJK01000001.1"/>
</dbReference>
<dbReference type="InterPro" id="IPR040982">
    <property type="entry name" value="DNA_pol3_finger"/>
</dbReference>
<dbReference type="SUPFAM" id="SSF89550">
    <property type="entry name" value="PHP domain-like"/>
    <property type="match status" value="1"/>
</dbReference>
<evidence type="ECO:0000313" key="12">
    <source>
        <dbReference type="Proteomes" id="UP000597444"/>
    </source>
</evidence>
<protein>
    <recommendedName>
        <fullName evidence="4">DNA polymerase III subunit alpha</fullName>
        <ecNumber evidence="3">2.7.7.7</ecNumber>
    </recommendedName>
</protein>
<dbReference type="InterPro" id="IPR016195">
    <property type="entry name" value="Pol/histidinol_Pase-like"/>
</dbReference>
<dbReference type="GO" id="GO:0003887">
    <property type="term" value="F:DNA-directed DNA polymerase activity"/>
    <property type="evidence" value="ECO:0007669"/>
    <property type="project" value="UniProtKB-KW"/>
</dbReference>
<evidence type="ECO:0000256" key="9">
    <source>
        <dbReference type="ARBA" id="ARBA00049244"/>
    </source>
</evidence>
<keyword evidence="5" id="KW-0808">Transferase</keyword>
<organism evidence="11 12">
    <name type="scientific">Reticulibacter mediterranei</name>
    <dbReference type="NCBI Taxonomy" id="2778369"/>
    <lineage>
        <taxon>Bacteria</taxon>
        <taxon>Bacillati</taxon>
        <taxon>Chloroflexota</taxon>
        <taxon>Ktedonobacteria</taxon>
        <taxon>Ktedonobacterales</taxon>
        <taxon>Reticulibacteraceae</taxon>
        <taxon>Reticulibacter</taxon>
    </lineage>
</organism>
<dbReference type="GO" id="GO:0003676">
    <property type="term" value="F:nucleic acid binding"/>
    <property type="evidence" value="ECO:0007669"/>
    <property type="project" value="InterPro"/>
</dbReference>
<comment type="similarity">
    <text evidence="2">Belongs to the DNA polymerase type-C family. DnaE subfamily.</text>
</comment>
<dbReference type="InterPro" id="IPR004805">
    <property type="entry name" value="DnaE2/DnaE/PolC"/>
</dbReference>
<dbReference type="GO" id="GO:0008408">
    <property type="term" value="F:3'-5' exonuclease activity"/>
    <property type="evidence" value="ECO:0007669"/>
    <property type="project" value="InterPro"/>
</dbReference>
<dbReference type="InterPro" id="IPR004365">
    <property type="entry name" value="NA-bd_OB_tRNA"/>
</dbReference>
<dbReference type="Pfam" id="PF02811">
    <property type="entry name" value="PHP"/>
    <property type="match status" value="1"/>
</dbReference>
<evidence type="ECO:0000256" key="2">
    <source>
        <dbReference type="ARBA" id="ARBA00009496"/>
    </source>
</evidence>
<dbReference type="Pfam" id="PF07733">
    <property type="entry name" value="DNA_pol3_alpha"/>
    <property type="match status" value="1"/>
</dbReference>
<comment type="caution">
    <text evidence="11">The sequence shown here is derived from an EMBL/GenBank/DDBJ whole genome shotgun (WGS) entry which is preliminary data.</text>
</comment>
<accession>A0A8J3IMQ5</accession>
<keyword evidence="8 11" id="KW-0239">DNA-directed DNA polymerase</keyword>
<evidence type="ECO:0000256" key="4">
    <source>
        <dbReference type="ARBA" id="ARBA00019114"/>
    </source>
</evidence>